<evidence type="ECO:0000313" key="3">
    <source>
        <dbReference type="Proteomes" id="UP000225108"/>
    </source>
</evidence>
<reference evidence="2 3" key="1">
    <citation type="submission" date="2017-10" db="EMBL/GenBank/DDBJ databases">
        <title>The draft genome sequence of Williamsia sp. BULT 1.1 isolated from the semi-arid grassland soils from South Africa.</title>
        <authorList>
            <person name="Kabwe M.H."/>
            <person name="Govender N."/>
            <person name="Mutseka Lunga P."/>
            <person name="Vikram S."/>
            <person name="Makhalanyane T.P."/>
        </authorList>
    </citation>
    <scope>NUCLEOTIDE SEQUENCE [LARGE SCALE GENOMIC DNA]</scope>
    <source>
        <strain evidence="2 3">BULT 1.1</strain>
    </source>
</reference>
<dbReference type="InterPro" id="IPR007345">
    <property type="entry name" value="Polysacch_pyruvyl_Trfase"/>
</dbReference>
<evidence type="ECO:0000259" key="1">
    <source>
        <dbReference type="Pfam" id="PF04230"/>
    </source>
</evidence>
<evidence type="ECO:0000313" key="2">
    <source>
        <dbReference type="EMBL" id="PHV65568.1"/>
    </source>
</evidence>
<dbReference type="AlphaFoldDB" id="A0A2G3PID5"/>
<proteinExistence type="predicted"/>
<dbReference type="Proteomes" id="UP000225108">
    <property type="component" value="Unassembled WGS sequence"/>
</dbReference>
<sequence length="330" mass="37536">MTTVVDQIEQETADILRAEIPGDRVAVLDYPNHFNSGDLLIYRGQLAYLDRLGIDPAYVCATHTYDRAALSRRLPTGPLLLQGGGNFGDRYDRFQLFRERVIEENPDRKIIQMPQTIDFLDKSALERAQAVYSRHRDLTLMIRDRVGWEMTRELFPDNRVVYCPDLAFGAGPLPPVGKPSRDVVMLKRRDQESMHEKDDVGRAFAGVPRTEWHASVADNFKWWPVSLVNSAIHKVPRVRVRAYPFARWAFDYQCDLIIRNAVDILSEGKVVVTDRLHAAVFSVLLDKPVVMVDNANKKISAIYRDYLGSAPGTHLARDFDEAAQIVTTLL</sequence>
<protein>
    <submittedName>
        <fullName evidence="2">Polysaccharide pyruvyl transferase</fullName>
    </submittedName>
</protein>
<dbReference type="RefSeq" id="WP_099383938.1">
    <property type="nucleotide sequence ID" value="NZ_PEBD01000010.1"/>
</dbReference>
<organism evidence="2 3">
    <name type="scientific">Williamsia marianensis</name>
    <dbReference type="NCBI Taxonomy" id="85044"/>
    <lineage>
        <taxon>Bacteria</taxon>
        <taxon>Bacillati</taxon>
        <taxon>Actinomycetota</taxon>
        <taxon>Actinomycetes</taxon>
        <taxon>Mycobacteriales</taxon>
        <taxon>Nocardiaceae</taxon>
        <taxon>Williamsia</taxon>
    </lineage>
</organism>
<dbReference type="EMBL" id="PEBD01000010">
    <property type="protein sequence ID" value="PHV65568.1"/>
    <property type="molecule type" value="Genomic_DNA"/>
</dbReference>
<feature type="domain" description="Polysaccharide pyruvyl transferase" evidence="1">
    <location>
        <begin position="35"/>
        <end position="295"/>
    </location>
</feature>
<name>A0A2G3PID5_WILMA</name>
<dbReference type="Pfam" id="PF04230">
    <property type="entry name" value="PS_pyruv_trans"/>
    <property type="match status" value="1"/>
</dbReference>
<keyword evidence="2" id="KW-0808">Transferase</keyword>
<accession>A0A2G3PID5</accession>
<comment type="caution">
    <text evidence="2">The sequence shown here is derived from an EMBL/GenBank/DDBJ whole genome shotgun (WGS) entry which is preliminary data.</text>
</comment>
<dbReference type="GO" id="GO:0016740">
    <property type="term" value="F:transferase activity"/>
    <property type="evidence" value="ECO:0007669"/>
    <property type="project" value="UniProtKB-KW"/>
</dbReference>
<gene>
    <name evidence="2" type="ORF">CSW57_17630</name>
</gene>